<dbReference type="GO" id="GO:0019277">
    <property type="term" value="P:UDP-N-acetylgalactosamine biosynthetic process"/>
    <property type="evidence" value="ECO:0007669"/>
    <property type="project" value="InterPro"/>
</dbReference>
<feature type="binding site" evidence="12">
    <location>
        <position position="329"/>
    </location>
    <ligand>
        <name>UDP-N-acetyl-alpha-D-glucosamine</name>
        <dbReference type="ChEBI" id="CHEBI:57705"/>
    </ligand>
</feature>
<evidence type="ECO:0000256" key="11">
    <source>
        <dbReference type="ARBA" id="ARBA00047527"/>
    </source>
</evidence>
<dbReference type="CDD" id="cd01555">
    <property type="entry name" value="UdpNAET"/>
    <property type="match status" value="1"/>
</dbReference>
<comment type="catalytic activity">
    <reaction evidence="11 12">
        <text>phosphoenolpyruvate + UDP-N-acetyl-alpha-D-glucosamine = UDP-N-acetyl-3-O-(1-carboxyvinyl)-alpha-D-glucosamine + phosphate</text>
        <dbReference type="Rhea" id="RHEA:18681"/>
        <dbReference type="ChEBI" id="CHEBI:43474"/>
        <dbReference type="ChEBI" id="CHEBI:57705"/>
        <dbReference type="ChEBI" id="CHEBI:58702"/>
        <dbReference type="ChEBI" id="CHEBI:68483"/>
        <dbReference type="EC" id="2.5.1.7"/>
    </reaction>
</comment>
<dbReference type="GO" id="GO:0009252">
    <property type="term" value="P:peptidoglycan biosynthetic process"/>
    <property type="evidence" value="ECO:0007669"/>
    <property type="project" value="UniProtKB-UniRule"/>
</dbReference>
<dbReference type="EC" id="2.5.1.7" evidence="12"/>
<dbReference type="UniPathway" id="UPA00219"/>
<dbReference type="InterPro" id="IPR005750">
    <property type="entry name" value="UDP_GlcNAc_COvinyl_MurA"/>
</dbReference>
<evidence type="ECO:0000256" key="3">
    <source>
        <dbReference type="ARBA" id="ARBA00022490"/>
    </source>
</evidence>
<dbReference type="AlphaFoldDB" id="A0A1W1WNA7"/>
<dbReference type="SUPFAM" id="SSF55205">
    <property type="entry name" value="EPT/RTPC-like"/>
    <property type="match status" value="1"/>
</dbReference>
<organism evidence="14 15">
    <name type="scientific">Sulfobacillus thermosulfidooxidans (strain DSM 9293 / VKM B-1269 / AT-1)</name>
    <dbReference type="NCBI Taxonomy" id="929705"/>
    <lineage>
        <taxon>Bacteria</taxon>
        <taxon>Bacillati</taxon>
        <taxon>Bacillota</taxon>
        <taxon>Clostridia</taxon>
        <taxon>Eubacteriales</taxon>
        <taxon>Clostridiales Family XVII. Incertae Sedis</taxon>
        <taxon>Sulfobacillus</taxon>
    </lineage>
</organism>
<name>A0A1W1WNA7_SULTA</name>
<dbReference type="GO" id="GO:0051301">
    <property type="term" value="P:cell division"/>
    <property type="evidence" value="ECO:0007669"/>
    <property type="project" value="UniProtKB-KW"/>
</dbReference>
<dbReference type="InterPro" id="IPR050068">
    <property type="entry name" value="MurA_subfamily"/>
</dbReference>
<dbReference type="GO" id="GO:0008360">
    <property type="term" value="P:regulation of cell shape"/>
    <property type="evidence" value="ECO:0007669"/>
    <property type="project" value="UniProtKB-KW"/>
</dbReference>
<keyword evidence="6 12" id="KW-0133">Cell shape</keyword>
<comment type="subcellular location">
    <subcellularLocation>
        <location evidence="1 12">Cytoplasm</location>
    </subcellularLocation>
</comment>
<proteinExistence type="inferred from homology"/>
<comment type="function">
    <text evidence="12">Cell wall formation. Adds enolpyruvyl to UDP-N-acetylglucosamine.</text>
</comment>
<evidence type="ECO:0000256" key="6">
    <source>
        <dbReference type="ARBA" id="ARBA00022960"/>
    </source>
</evidence>
<dbReference type="PANTHER" id="PTHR43783:SF1">
    <property type="entry name" value="UDP-N-ACETYLGLUCOSAMINE 1-CARBOXYVINYLTRANSFERASE"/>
    <property type="match status" value="1"/>
</dbReference>
<evidence type="ECO:0000313" key="14">
    <source>
        <dbReference type="EMBL" id="SMC07672.1"/>
    </source>
</evidence>
<gene>
    <name evidence="12" type="primary">murA</name>
    <name evidence="14" type="ORF">SAMN00768000_3497</name>
</gene>
<dbReference type="RefSeq" id="WP_028962352.1">
    <property type="nucleotide sequence ID" value="NZ_FWWY01000001.1"/>
</dbReference>
<dbReference type="InterPro" id="IPR036968">
    <property type="entry name" value="Enolpyruvate_Tfrase_sf"/>
</dbReference>
<keyword evidence="12" id="KW-0670">Pyruvate</keyword>
<keyword evidence="7 12" id="KW-0573">Peptidoglycan synthesis</keyword>
<accession>A0A1W1WNA7</accession>
<feature type="modified residue" description="2-(S-cysteinyl)pyruvic acid O-phosphothioketal" evidence="12">
    <location>
        <position position="116"/>
    </location>
</feature>
<comment type="similarity">
    <text evidence="10 12">Belongs to the EPSP synthase family. MurA subfamily.</text>
</comment>
<dbReference type="NCBIfam" id="TIGR01072">
    <property type="entry name" value="murA"/>
    <property type="match status" value="1"/>
</dbReference>
<feature type="active site" description="Proton donor" evidence="12">
    <location>
        <position position="116"/>
    </location>
</feature>
<dbReference type="Proteomes" id="UP000192660">
    <property type="component" value="Unassembled WGS sequence"/>
</dbReference>
<evidence type="ECO:0000256" key="8">
    <source>
        <dbReference type="ARBA" id="ARBA00023306"/>
    </source>
</evidence>
<keyword evidence="5 12" id="KW-0808">Transferase</keyword>
<dbReference type="GO" id="GO:0008760">
    <property type="term" value="F:UDP-N-acetylglucosamine 1-carboxyvinyltransferase activity"/>
    <property type="evidence" value="ECO:0007669"/>
    <property type="project" value="UniProtKB-UniRule"/>
</dbReference>
<reference evidence="15" key="1">
    <citation type="submission" date="2017-04" db="EMBL/GenBank/DDBJ databases">
        <authorList>
            <person name="Varghese N."/>
            <person name="Submissions S."/>
        </authorList>
    </citation>
    <scope>NUCLEOTIDE SEQUENCE [LARGE SCALE GENOMIC DNA]</scope>
    <source>
        <strain evidence="15">DSM 9293</strain>
    </source>
</reference>
<evidence type="ECO:0000259" key="13">
    <source>
        <dbReference type="Pfam" id="PF00275"/>
    </source>
</evidence>
<feature type="binding site" evidence="12">
    <location>
        <position position="307"/>
    </location>
    <ligand>
        <name>UDP-N-acetyl-alpha-D-glucosamine</name>
        <dbReference type="ChEBI" id="CHEBI:57705"/>
    </ligand>
</feature>
<dbReference type="GO" id="GO:0005737">
    <property type="term" value="C:cytoplasm"/>
    <property type="evidence" value="ECO:0007669"/>
    <property type="project" value="UniProtKB-SubCell"/>
</dbReference>
<evidence type="ECO:0000256" key="2">
    <source>
        <dbReference type="ARBA" id="ARBA00004752"/>
    </source>
</evidence>
<evidence type="ECO:0000256" key="7">
    <source>
        <dbReference type="ARBA" id="ARBA00022984"/>
    </source>
</evidence>
<evidence type="ECO:0000256" key="5">
    <source>
        <dbReference type="ARBA" id="ARBA00022679"/>
    </source>
</evidence>
<evidence type="ECO:0000313" key="15">
    <source>
        <dbReference type="Proteomes" id="UP000192660"/>
    </source>
</evidence>
<dbReference type="EMBL" id="FWWY01000001">
    <property type="protein sequence ID" value="SMC07672.1"/>
    <property type="molecule type" value="Genomic_DNA"/>
</dbReference>
<dbReference type="FunFam" id="3.65.10.10:FF:000001">
    <property type="entry name" value="UDP-N-acetylglucosamine 1-carboxyvinyltransferase"/>
    <property type="match status" value="1"/>
</dbReference>
<feature type="binding site" evidence="12">
    <location>
        <begin position="22"/>
        <end position="23"/>
    </location>
    <ligand>
        <name>phosphoenolpyruvate</name>
        <dbReference type="ChEBI" id="CHEBI:58702"/>
    </ligand>
</feature>
<dbReference type="InterPro" id="IPR013792">
    <property type="entry name" value="RNA3'P_cycl/enolpyr_Trfase_a/b"/>
</dbReference>
<evidence type="ECO:0000256" key="9">
    <source>
        <dbReference type="ARBA" id="ARBA00023316"/>
    </source>
</evidence>
<evidence type="ECO:0000256" key="1">
    <source>
        <dbReference type="ARBA" id="ARBA00004496"/>
    </source>
</evidence>
<keyword evidence="4 12" id="KW-0132">Cell division</keyword>
<keyword evidence="8 12" id="KW-0131">Cell cycle</keyword>
<dbReference type="GO" id="GO:0071555">
    <property type="term" value="P:cell wall organization"/>
    <property type="evidence" value="ECO:0007669"/>
    <property type="project" value="UniProtKB-KW"/>
</dbReference>
<dbReference type="NCBIfam" id="NF006873">
    <property type="entry name" value="PRK09369.1"/>
    <property type="match status" value="1"/>
</dbReference>
<protein>
    <recommendedName>
        <fullName evidence="12">UDP-N-acetylglucosamine 1-carboxyvinyltransferase</fullName>
        <ecNumber evidence="12">2.5.1.7</ecNumber>
    </recommendedName>
    <alternativeName>
        <fullName evidence="12">Enoylpyruvate transferase</fullName>
    </alternativeName>
    <alternativeName>
        <fullName evidence="12">UDP-N-acetylglucosamine enolpyruvyl transferase</fullName>
        <shortName evidence="12">EPT</shortName>
    </alternativeName>
</protein>
<dbReference type="Gene3D" id="3.65.10.10">
    <property type="entry name" value="Enolpyruvate transferase domain"/>
    <property type="match status" value="2"/>
</dbReference>
<dbReference type="InterPro" id="IPR001986">
    <property type="entry name" value="Enolpyruvate_Tfrase_dom"/>
</dbReference>
<evidence type="ECO:0000256" key="10">
    <source>
        <dbReference type="ARBA" id="ARBA00038367"/>
    </source>
</evidence>
<feature type="binding site" evidence="12">
    <location>
        <position position="92"/>
    </location>
    <ligand>
        <name>UDP-N-acetyl-alpha-D-glucosamine</name>
        <dbReference type="ChEBI" id="CHEBI:57705"/>
    </ligand>
</feature>
<dbReference type="HAMAP" id="MF_00111">
    <property type="entry name" value="MurA"/>
    <property type="match status" value="1"/>
</dbReference>
<comment type="pathway">
    <text evidence="2 12">Cell wall biogenesis; peptidoglycan biosynthesis.</text>
</comment>
<feature type="binding site" evidence="12">
    <location>
        <begin position="121"/>
        <end position="125"/>
    </location>
    <ligand>
        <name>UDP-N-acetyl-alpha-D-glucosamine</name>
        <dbReference type="ChEBI" id="CHEBI:57705"/>
    </ligand>
</feature>
<comment type="caution">
    <text evidence="12">Lacks conserved residue(s) required for the propagation of feature annotation.</text>
</comment>
<feature type="domain" description="Enolpyruvate transferase" evidence="13">
    <location>
        <begin position="7"/>
        <end position="404"/>
    </location>
</feature>
<dbReference type="Pfam" id="PF00275">
    <property type="entry name" value="EPSP_synthase"/>
    <property type="match status" value="1"/>
</dbReference>
<evidence type="ECO:0000256" key="4">
    <source>
        <dbReference type="ARBA" id="ARBA00022618"/>
    </source>
</evidence>
<keyword evidence="3 12" id="KW-0963">Cytoplasm</keyword>
<dbReference type="STRING" id="28034.BFX07_07775"/>
<sequence>MGEFVVRGRRRLTGTVRVNGAKNAALPIMAATVLASRPVLLHDVPDLRDIRVMSQVLQALGAEVERRGSDIFVDPRTINNYVVPAELMQEMRASIFLLGPLLARLGAAEATQPGGCAIGQRPIDLHLYALEQLGARICDEDGRTVLRADGLHGNEVHFPFPSVGATENVLMAAAMAEGETRIRNAAMEPEIVDLAQFLEKLGATVRGAGTPDIRVTGNPHLGATEHTIIGDRIEAATFILAVAATGGDIVVQNCMVDHLPGLWTRLKELGVMIEELDAETVRVVSEGVFKPCPVSIATAPYPGFATDLQPQFMSFLLQVPGVHLITERVFENRLGHTIELRRLGAQIVADQRVALIYGGHPLHGTVVTAPDLRAGAALVNAALIAEGETVIRGREVIERGYENLDYRLRSLGADIVAR</sequence>
<dbReference type="OrthoDB" id="9803760at2"/>
<keyword evidence="9 12" id="KW-0961">Cell wall biogenesis/degradation</keyword>
<keyword evidence="15" id="KW-1185">Reference proteome</keyword>
<evidence type="ECO:0000256" key="12">
    <source>
        <dbReference type="HAMAP-Rule" id="MF_00111"/>
    </source>
</evidence>
<dbReference type="PANTHER" id="PTHR43783">
    <property type="entry name" value="UDP-N-ACETYLGLUCOSAMINE 1-CARBOXYVINYLTRANSFERASE"/>
    <property type="match status" value="1"/>
</dbReference>